<dbReference type="STRING" id="3476.A0A2P5CUV9"/>
<evidence type="ECO:0000256" key="3">
    <source>
        <dbReference type="ARBA" id="ARBA00008442"/>
    </source>
</evidence>
<comment type="caution">
    <text evidence="11">The sequence shown here is derived from an EMBL/GenBank/DDBJ whole genome shotgun (WGS) entry which is preliminary data.</text>
</comment>
<proteinExistence type="inferred from homology"/>
<evidence type="ECO:0000313" key="11">
    <source>
        <dbReference type="EMBL" id="PON64853.1"/>
    </source>
</evidence>
<dbReference type="AlphaFoldDB" id="A0A2P5CUV9"/>
<dbReference type="GO" id="GO:0032210">
    <property type="term" value="P:regulation of telomere maintenance via telomerase"/>
    <property type="evidence" value="ECO:0007669"/>
    <property type="project" value="TreeGrafter"/>
</dbReference>
<dbReference type="GO" id="GO:0000783">
    <property type="term" value="C:nuclear telomere cap complex"/>
    <property type="evidence" value="ECO:0007669"/>
    <property type="project" value="TreeGrafter"/>
</dbReference>
<dbReference type="GO" id="GO:0098505">
    <property type="term" value="F:G-rich strand telomeric DNA binding"/>
    <property type="evidence" value="ECO:0007669"/>
    <property type="project" value="TreeGrafter"/>
</dbReference>
<keyword evidence="8" id="KW-0539">Nucleus</keyword>
<evidence type="ECO:0000256" key="2">
    <source>
        <dbReference type="ARBA" id="ARBA00004574"/>
    </source>
</evidence>
<feature type="domain" description="Telomeric single stranded DNA binding POT1/Cdc13" evidence="10">
    <location>
        <begin position="37"/>
        <end position="167"/>
    </location>
</feature>
<feature type="region of interest" description="Disordered" evidence="9">
    <location>
        <begin position="1"/>
        <end position="25"/>
    </location>
</feature>
<accession>A0A2P5CUV9</accession>
<dbReference type="Pfam" id="PF16686">
    <property type="entry name" value="POT1PC"/>
    <property type="match status" value="1"/>
</dbReference>
<organism evidence="11 12">
    <name type="scientific">Parasponia andersonii</name>
    <name type="common">Sponia andersonii</name>
    <dbReference type="NCBI Taxonomy" id="3476"/>
    <lineage>
        <taxon>Eukaryota</taxon>
        <taxon>Viridiplantae</taxon>
        <taxon>Streptophyta</taxon>
        <taxon>Embryophyta</taxon>
        <taxon>Tracheophyta</taxon>
        <taxon>Spermatophyta</taxon>
        <taxon>Magnoliopsida</taxon>
        <taxon>eudicotyledons</taxon>
        <taxon>Gunneridae</taxon>
        <taxon>Pentapetalae</taxon>
        <taxon>rosids</taxon>
        <taxon>fabids</taxon>
        <taxon>Rosales</taxon>
        <taxon>Cannabaceae</taxon>
        <taxon>Parasponia</taxon>
    </lineage>
</organism>
<dbReference type="PANTHER" id="PTHR14513">
    <property type="entry name" value="PROTECTION OF TELOMERES 1"/>
    <property type="match status" value="1"/>
</dbReference>
<keyword evidence="5" id="KW-0158">Chromosome</keyword>
<evidence type="ECO:0000256" key="6">
    <source>
        <dbReference type="ARBA" id="ARBA00022895"/>
    </source>
</evidence>
<dbReference type="OrthoDB" id="2186770at2759"/>
<evidence type="ECO:0000256" key="8">
    <source>
        <dbReference type="ARBA" id="ARBA00023242"/>
    </source>
</evidence>
<evidence type="ECO:0000259" key="10">
    <source>
        <dbReference type="SMART" id="SM00976"/>
    </source>
</evidence>
<dbReference type="Pfam" id="PF25507">
    <property type="entry name" value="OB_POT1A"/>
    <property type="match status" value="1"/>
</dbReference>
<dbReference type="SUPFAM" id="SSF50249">
    <property type="entry name" value="Nucleic acid-binding proteins"/>
    <property type="match status" value="2"/>
</dbReference>
<keyword evidence="7" id="KW-0238">DNA-binding</keyword>
<dbReference type="GO" id="GO:0016233">
    <property type="term" value="P:telomere capping"/>
    <property type="evidence" value="ECO:0007669"/>
    <property type="project" value="TreeGrafter"/>
</dbReference>
<dbReference type="Gene3D" id="2.40.50.140">
    <property type="entry name" value="Nucleic acid-binding proteins"/>
    <property type="match status" value="2"/>
</dbReference>
<dbReference type="SMART" id="SM00976">
    <property type="entry name" value="Telo_bind"/>
    <property type="match status" value="1"/>
</dbReference>
<feature type="compositionally biased region" description="Basic residues" evidence="9">
    <location>
        <begin position="9"/>
        <end position="19"/>
    </location>
</feature>
<comment type="subcellular location">
    <subcellularLocation>
        <location evidence="2">Chromosome</location>
        <location evidence="2">Telomere</location>
    </subcellularLocation>
    <subcellularLocation>
        <location evidence="1">Nucleus</location>
    </subcellularLocation>
</comment>
<dbReference type="InterPro" id="IPR057620">
    <property type="entry name" value="POT1A/B-like_OB"/>
</dbReference>
<evidence type="ECO:0000256" key="1">
    <source>
        <dbReference type="ARBA" id="ARBA00004123"/>
    </source>
</evidence>
<evidence type="ECO:0000256" key="7">
    <source>
        <dbReference type="ARBA" id="ARBA00023125"/>
    </source>
</evidence>
<keyword evidence="12" id="KW-1185">Reference proteome</keyword>
<dbReference type="InterPro" id="IPR011564">
    <property type="entry name" value="Telomer_end-bd_POT1/Cdc13"/>
</dbReference>
<evidence type="ECO:0000313" key="12">
    <source>
        <dbReference type="Proteomes" id="UP000237105"/>
    </source>
</evidence>
<name>A0A2P5CUV9_PARAD</name>
<gene>
    <name evidence="11" type="ORF">PanWU01x14_120300</name>
</gene>
<dbReference type="Pfam" id="PF02765">
    <property type="entry name" value="POT1"/>
    <property type="match status" value="1"/>
</dbReference>
<dbReference type="Proteomes" id="UP000237105">
    <property type="component" value="Unassembled WGS sequence"/>
</dbReference>
<evidence type="ECO:0000256" key="5">
    <source>
        <dbReference type="ARBA" id="ARBA00022454"/>
    </source>
</evidence>
<keyword evidence="6" id="KW-0779">Telomere</keyword>
<comment type="similarity">
    <text evidence="3">Belongs to the telombin family.</text>
</comment>
<sequence>MRLRDHTHSYSHSHSHSHSHSSSTGNLMTVRDAVAAYTRKKKTIKATFLACLIEFSLPKKTQGTDYVVTVRIVDELLAELSVNMFADKEDHLPRLHSYKDLILLNDVMIKHYDSQVCGVFYSNSSSFALFDVKTNTNIPYQTSPRFHLHDLDIPSIQRIRTFTTQYQVSADINHYRISLKDLGTKMFFDLVCQVLYVQRVWDGGCMLYIWDGKDAPPLHVQRSLEDEEDDPLPLEVEPTTLNMHILRKFPCVGTVLRVMAHVDMSVHFPQMGQWVKIRNMKCDQLESGLWLGHLLPTTKLRFLPDNEPTVIECKRALDERGLGTEGRLPLWSNPLSGLTVVDSTGFSFATLLDLITLTEAETIVRCVVRIVAICPSDVEGLRLENGDYRIMLTLEDPTARIHALLDSHHGDVFFENFTSASDASKRMTMNVLLGSEGKDRNPPWIECCIRSNANRIYYICRTRLVA</sequence>
<dbReference type="PANTHER" id="PTHR14513:SF4">
    <property type="entry name" value="PROTECTION OF TELOMERES PROTEIN 1"/>
    <property type="match status" value="1"/>
</dbReference>
<dbReference type="InterPro" id="IPR028389">
    <property type="entry name" value="POT1"/>
</dbReference>
<protein>
    <recommendedName>
        <fullName evidence="4">Protection of telomeres protein 1</fullName>
    </recommendedName>
</protein>
<evidence type="ECO:0000256" key="4">
    <source>
        <dbReference type="ARBA" id="ARBA00015253"/>
    </source>
</evidence>
<evidence type="ECO:0000256" key="9">
    <source>
        <dbReference type="SAM" id="MobiDB-lite"/>
    </source>
</evidence>
<dbReference type="EMBL" id="JXTB01000092">
    <property type="protein sequence ID" value="PON64853.1"/>
    <property type="molecule type" value="Genomic_DNA"/>
</dbReference>
<reference evidence="12" key="1">
    <citation type="submission" date="2016-06" db="EMBL/GenBank/DDBJ databases">
        <title>Parallel loss of symbiosis genes in relatives of nitrogen-fixing non-legume Parasponia.</title>
        <authorList>
            <person name="Van Velzen R."/>
            <person name="Holmer R."/>
            <person name="Bu F."/>
            <person name="Rutten L."/>
            <person name="Van Zeijl A."/>
            <person name="Liu W."/>
            <person name="Santuari L."/>
            <person name="Cao Q."/>
            <person name="Sharma T."/>
            <person name="Shen D."/>
            <person name="Roswanjaya Y."/>
            <person name="Wardhani T."/>
            <person name="Kalhor M.S."/>
            <person name="Jansen J."/>
            <person name="Van den Hoogen J."/>
            <person name="Gungor B."/>
            <person name="Hartog M."/>
            <person name="Hontelez J."/>
            <person name="Verver J."/>
            <person name="Yang W.-C."/>
            <person name="Schijlen E."/>
            <person name="Repin R."/>
            <person name="Schilthuizen M."/>
            <person name="Schranz E."/>
            <person name="Heidstra R."/>
            <person name="Miyata K."/>
            <person name="Fedorova E."/>
            <person name="Kohlen W."/>
            <person name="Bisseling T."/>
            <person name="Smit S."/>
            <person name="Geurts R."/>
        </authorList>
    </citation>
    <scope>NUCLEOTIDE SEQUENCE [LARGE SCALE GENOMIC DNA]</scope>
    <source>
        <strain evidence="12">cv. WU1-14</strain>
    </source>
</reference>
<dbReference type="InterPro" id="IPR032042">
    <property type="entry name" value="POT1PC"/>
</dbReference>
<dbReference type="GO" id="GO:0010521">
    <property type="term" value="F:telomerase inhibitor activity"/>
    <property type="evidence" value="ECO:0007669"/>
    <property type="project" value="TreeGrafter"/>
</dbReference>
<dbReference type="InterPro" id="IPR012340">
    <property type="entry name" value="NA-bd_OB-fold"/>
</dbReference>